<dbReference type="RefSeq" id="WP_186874764.1">
    <property type="nucleotide sequence ID" value="NZ_JACOPF010000001.1"/>
</dbReference>
<keyword evidence="2" id="KW-1185">Reference proteome</keyword>
<dbReference type="Proteomes" id="UP000652477">
    <property type="component" value="Unassembled WGS sequence"/>
</dbReference>
<evidence type="ECO:0000313" key="2">
    <source>
        <dbReference type="Proteomes" id="UP000652477"/>
    </source>
</evidence>
<comment type="caution">
    <text evidence="1">The sequence shown here is derived from an EMBL/GenBank/DDBJ whole genome shotgun (WGS) entry which is preliminary data.</text>
</comment>
<dbReference type="EMBL" id="JACOPF010000001">
    <property type="protein sequence ID" value="MBC5688130.1"/>
    <property type="molecule type" value="Genomic_DNA"/>
</dbReference>
<name>A0A923LGZ9_9FIRM</name>
<gene>
    <name evidence="1" type="ORF">H8S37_04175</name>
</gene>
<protein>
    <submittedName>
        <fullName evidence="1">Uncharacterized protein</fullName>
    </submittedName>
</protein>
<evidence type="ECO:0000313" key="1">
    <source>
        <dbReference type="EMBL" id="MBC5688130.1"/>
    </source>
</evidence>
<accession>A0A923LGZ9</accession>
<organism evidence="1 2">
    <name type="scientific">Mediterraneibacter hominis</name>
    <dbReference type="NCBI Taxonomy" id="2763054"/>
    <lineage>
        <taxon>Bacteria</taxon>
        <taxon>Bacillati</taxon>
        <taxon>Bacillota</taxon>
        <taxon>Clostridia</taxon>
        <taxon>Lachnospirales</taxon>
        <taxon>Lachnospiraceae</taxon>
        <taxon>Mediterraneibacter</taxon>
    </lineage>
</organism>
<sequence>MSEDKTYCCRNCEYLMCERNKKHIELPILHSFANFEGTQECYKTMDRVKSMFDEEQGDEEFEQRNLIQNKA</sequence>
<proteinExistence type="predicted"/>
<dbReference type="AlphaFoldDB" id="A0A923LGZ9"/>
<reference evidence="1" key="1">
    <citation type="submission" date="2020-08" db="EMBL/GenBank/DDBJ databases">
        <title>Genome public.</title>
        <authorList>
            <person name="Liu C."/>
            <person name="Sun Q."/>
        </authorList>
    </citation>
    <scope>NUCLEOTIDE SEQUENCE</scope>
    <source>
        <strain evidence="1">NSJ-55</strain>
    </source>
</reference>